<dbReference type="InterPro" id="IPR011006">
    <property type="entry name" value="CheY-like_superfamily"/>
</dbReference>
<evidence type="ECO:0000259" key="11">
    <source>
        <dbReference type="PROSITE" id="PS50113"/>
    </source>
</evidence>
<dbReference type="SMART" id="SM00448">
    <property type="entry name" value="REC"/>
    <property type="match status" value="1"/>
</dbReference>
<dbReference type="SUPFAM" id="SSF55785">
    <property type="entry name" value="PYP-like sensor domain (PAS domain)"/>
    <property type="match status" value="2"/>
</dbReference>
<feature type="coiled-coil region" evidence="7">
    <location>
        <begin position="140"/>
        <end position="167"/>
    </location>
</feature>
<keyword evidence="7" id="KW-0175">Coiled coil</keyword>
<dbReference type="Gene3D" id="3.30.450.20">
    <property type="entry name" value="PAS domain"/>
    <property type="match status" value="2"/>
</dbReference>
<evidence type="ECO:0000256" key="6">
    <source>
        <dbReference type="PROSITE-ProRule" id="PRU00169"/>
    </source>
</evidence>
<evidence type="ECO:0000259" key="8">
    <source>
        <dbReference type="PROSITE" id="PS50109"/>
    </source>
</evidence>
<dbReference type="PANTHER" id="PTHR43304:SF1">
    <property type="entry name" value="PAC DOMAIN-CONTAINING PROTEIN"/>
    <property type="match status" value="1"/>
</dbReference>
<comment type="caution">
    <text evidence="12">The sequence shown here is derived from an EMBL/GenBank/DDBJ whole genome shotgun (WGS) entry which is preliminary data.</text>
</comment>
<dbReference type="PROSITE" id="PS50109">
    <property type="entry name" value="HIS_KIN"/>
    <property type="match status" value="1"/>
</dbReference>
<comment type="catalytic activity">
    <reaction evidence="1">
        <text>ATP + protein L-histidine = ADP + protein N-phospho-L-histidine.</text>
        <dbReference type="EC" id="2.7.13.3"/>
    </reaction>
</comment>
<dbReference type="PROSITE" id="PS50112">
    <property type="entry name" value="PAS"/>
    <property type="match status" value="1"/>
</dbReference>
<dbReference type="Gene3D" id="1.10.287.130">
    <property type="match status" value="1"/>
</dbReference>
<keyword evidence="13" id="KW-1185">Reference proteome</keyword>
<evidence type="ECO:0000259" key="9">
    <source>
        <dbReference type="PROSITE" id="PS50110"/>
    </source>
</evidence>
<feature type="modified residue" description="4-aspartylphosphate" evidence="6">
    <location>
        <position position="607"/>
    </location>
</feature>
<dbReference type="RefSeq" id="WP_275683173.1">
    <property type="nucleotide sequence ID" value="NZ_JAJLJH010000003.1"/>
</dbReference>
<dbReference type="CDD" id="cd00156">
    <property type="entry name" value="REC"/>
    <property type="match status" value="1"/>
</dbReference>
<dbReference type="Gene3D" id="3.30.565.10">
    <property type="entry name" value="Histidine kinase-like ATPase, C-terminal domain"/>
    <property type="match status" value="1"/>
</dbReference>
<dbReference type="EC" id="2.7.13.3" evidence="2"/>
<dbReference type="InterPro" id="IPR005467">
    <property type="entry name" value="His_kinase_dom"/>
</dbReference>
<dbReference type="InterPro" id="IPR003661">
    <property type="entry name" value="HisK_dim/P_dom"/>
</dbReference>
<name>A0A9X1YRD1_9BURK</name>
<dbReference type="CDD" id="cd00082">
    <property type="entry name" value="HisKA"/>
    <property type="match status" value="1"/>
</dbReference>
<gene>
    <name evidence="12" type="ORF">LPC04_15625</name>
</gene>
<dbReference type="SMART" id="SM00387">
    <property type="entry name" value="HATPase_c"/>
    <property type="match status" value="1"/>
</dbReference>
<dbReference type="InterPro" id="IPR001789">
    <property type="entry name" value="Sig_transdc_resp-reg_receiver"/>
</dbReference>
<feature type="domain" description="PAC" evidence="11">
    <location>
        <begin position="241"/>
        <end position="293"/>
    </location>
</feature>
<dbReference type="PANTHER" id="PTHR43304">
    <property type="entry name" value="PHYTOCHROME-LIKE PROTEIN CPH1"/>
    <property type="match status" value="1"/>
</dbReference>
<dbReference type="Pfam" id="PF08447">
    <property type="entry name" value="PAS_3"/>
    <property type="match status" value="2"/>
</dbReference>
<evidence type="ECO:0000256" key="3">
    <source>
        <dbReference type="ARBA" id="ARBA00022553"/>
    </source>
</evidence>
<dbReference type="NCBIfam" id="TIGR00229">
    <property type="entry name" value="sensory_box"/>
    <property type="match status" value="2"/>
</dbReference>
<feature type="domain" description="Histidine kinase" evidence="8">
    <location>
        <begin position="313"/>
        <end position="536"/>
    </location>
</feature>
<evidence type="ECO:0000259" key="10">
    <source>
        <dbReference type="PROSITE" id="PS50112"/>
    </source>
</evidence>
<dbReference type="InterPro" id="IPR000700">
    <property type="entry name" value="PAS-assoc_C"/>
</dbReference>
<feature type="domain" description="PAC" evidence="11">
    <location>
        <begin position="104"/>
        <end position="156"/>
    </location>
</feature>
<dbReference type="PROSITE" id="PS50110">
    <property type="entry name" value="RESPONSE_REGULATORY"/>
    <property type="match status" value="1"/>
</dbReference>
<dbReference type="InterPro" id="IPR036890">
    <property type="entry name" value="HATPase_C_sf"/>
</dbReference>
<dbReference type="SUPFAM" id="SSF47384">
    <property type="entry name" value="Homodimeric domain of signal transducing histidine kinase"/>
    <property type="match status" value="1"/>
</dbReference>
<dbReference type="InterPro" id="IPR035965">
    <property type="entry name" value="PAS-like_dom_sf"/>
</dbReference>
<dbReference type="CDD" id="cd00130">
    <property type="entry name" value="PAS"/>
    <property type="match status" value="2"/>
</dbReference>
<dbReference type="SUPFAM" id="SSF55874">
    <property type="entry name" value="ATPase domain of HSP90 chaperone/DNA topoisomerase II/histidine kinase"/>
    <property type="match status" value="1"/>
</dbReference>
<evidence type="ECO:0000256" key="2">
    <source>
        <dbReference type="ARBA" id="ARBA00012438"/>
    </source>
</evidence>
<reference evidence="12" key="1">
    <citation type="submission" date="2021-11" db="EMBL/GenBank/DDBJ databases">
        <title>BS-T2-15 a new species belonging to the Comamonadaceae family isolated from the soil of a French oak forest.</title>
        <authorList>
            <person name="Mieszkin S."/>
            <person name="Alain K."/>
        </authorList>
    </citation>
    <scope>NUCLEOTIDE SEQUENCE</scope>
    <source>
        <strain evidence="12">BS-T2-15</strain>
    </source>
</reference>
<dbReference type="Proteomes" id="UP001139353">
    <property type="component" value="Unassembled WGS sequence"/>
</dbReference>
<evidence type="ECO:0000256" key="7">
    <source>
        <dbReference type="SAM" id="Coils"/>
    </source>
</evidence>
<dbReference type="PRINTS" id="PR00344">
    <property type="entry name" value="BCTRLSENSOR"/>
</dbReference>
<dbReference type="InterPro" id="IPR036097">
    <property type="entry name" value="HisK_dim/P_sf"/>
</dbReference>
<proteinExistence type="predicted"/>
<dbReference type="InterPro" id="IPR003594">
    <property type="entry name" value="HATPase_dom"/>
</dbReference>
<dbReference type="FunFam" id="3.30.450.20:FF:000099">
    <property type="entry name" value="Sensory box sensor histidine kinase"/>
    <property type="match status" value="1"/>
</dbReference>
<keyword evidence="4" id="KW-0808">Transferase</keyword>
<dbReference type="AlphaFoldDB" id="A0A9X1YRD1"/>
<dbReference type="EMBL" id="JAJLJH010000003">
    <property type="protein sequence ID" value="MCK9687141.1"/>
    <property type="molecule type" value="Genomic_DNA"/>
</dbReference>
<organism evidence="12 13">
    <name type="scientific">Scleromatobacter humisilvae</name>
    <dbReference type="NCBI Taxonomy" id="2897159"/>
    <lineage>
        <taxon>Bacteria</taxon>
        <taxon>Pseudomonadati</taxon>
        <taxon>Pseudomonadota</taxon>
        <taxon>Betaproteobacteria</taxon>
        <taxon>Burkholderiales</taxon>
        <taxon>Sphaerotilaceae</taxon>
        <taxon>Scleromatobacter</taxon>
    </lineage>
</organism>
<accession>A0A9X1YRD1</accession>
<dbReference type="InterPro" id="IPR004358">
    <property type="entry name" value="Sig_transdc_His_kin-like_C"/>
</dbReference>
<dbReference type="SMART" id="SM00388">
    <property type="entry name" value="HisKA"/>
    <property type="match status" value="1"/>
</dbReference>
<feature type="domain" description="Response regulatory" evidence="9">
    <location>
        <begin position="556"/>
        <end position="673"/>
    </location>
</feature>
<keyword evidence="3 6" id="KW-0597">Phosphoprotein</keyword>
<evidence type="ECO:0000256" key="1">
    <source>
        <dbReference type="ARBA" id="ARBA00000085"/>
    </source>
</evidence>
<dbReference type="Pfam" id="PF02518">
    <property type="entry name" value="HATPase_c"/>
    <property type="match status" value="1"/>
</dbReference>
<feature type="domain" description="PAS" evidence="10">
    <location>
        <begin position="31"/>
        <end position="101"/>
    </location>
</feature>
<dbReference type="InterPro" id="IPR000014">
    <property type="entry name" value="PAS"/>
</dbReference>
<dbReference type="Pfam" id="PF00072">
    <property type="entry name" value="Response_reg"/>
    <property type="match status" value="1"/>
</dbReference>
<dbReference type="Pfam" id="PF00512">
    <property type="entry name" value="HisKA"/>
    <property type="match status" value="1"/>
</dbReference>
<dbReference type="InterPro" id="IPR052162">
    <property type="entry name" value="Sensor_kinase/Photoreceptor"/>
</dbReference>
<dbReference type="PROSITE" id="PS50113">
    <property type="entry name" value="PAC"/>
    <property type="match status" value="2"/>
</dbReference>
<evidence type="ECO:0000256" key="4">
    <source>
        <dbReference type="ARBA" id="ARBA00022679"/>
    </source>
</evidence>
<dbReference type="Gene3D" id="3.40.50.2300">
    <property type="match status" value="1"/>
</dbReference>
<dbReference type="GO" id="GO:0000155">
    <property type="term" value="F:phosphorelay sensor kinase activity"/>
    <property type="evidence" value="ECO:0007669"/>
    <property type="project" value="InterPro"/>
</dbReference>
<evidence type="ECO:0000256" key="5">
    <source>
        <dbReference type="ARBA" id="ARBA00022777"/>
    </source>
</evidence>
<dbReference type="InterPro" id="IPR013655">
    <property type="entry name" value="PAS_fold_3"/>
</dbReference>
<evidence type="ECO:0000313" key="13">
    <source>
        <dbReference type="Proteomes" id="UP001139353"/>
    </source>
</evidence>
<protein>
    <recommendedName>
        <fullName evidence="2">histidine kinase</fullName>
        <ecNumber evidence="2">2.7.13.3</ecNumber>
    </recommendedName>
</protein>
<dbReference type="SMART" id="SM00086">
    <property type="entry name" value="PAC"/>
    <property type="match status" value="2"/>
</dbReference>
<evidence type="ECO:0000313" key="12">
    <source>
        <dbReference type="EMBL" id="MCK9687141.1"/>
    </source>
</evidence>
<dbReference type="SMART" id="SM00091">
    <property type="entry name" value="PAS"/>
    <property type="match status" value="2"/>
</dbReference>
<keyword evidence="5" id="KW-0418">Kinase</keyword>
<sequence>MPETERSASRLLTAIADADAIEQATGVLLGSDSLVHALLDTIPVLMWSANPDGEPSYLNQRVVDYTGRSLADFAKLGWTQLIHPDDLDDTIRAWTHAVETGSSYHVKHRLRRADGEFRWFLVRGEPLRNAEGRVVQFFGLDVDITEQEQLTRELRKSEEELRLSEERYALALVGSNEGVFDWDLRAGRTYLHPRTQELLGIPVGEPWRSNEEWDVLLTYHVDERERMQAALQAHFASGTPYDHELRFVMPGGQVRWFRARGTALRGVDGTPYRFVGSLGDITERKRQLEEMARLEGRLRQAERFEAMGTLAGGIAHDFNNILGAILGFGERALRAAPPDSRMHHDLSNVVLAGERGRTLVDRILSFSRGTAGERVPVDAERVVREALDFLQAKLPKHLKLRTRLVAGRAAILGDGVQMHQLVMNLCTNAAHAMTQPGSLSVSLETVEILQPRQLKVGTVEIGQWIVLRVADQGSGMTPDVLEHIFEPFFTTKEMGVGTGLGLPMVLRIVAHFAGAIDVESTPGVGSAFTVYLPHAGEAPEESPDDQSLAPQGRGQRVMIVEDELALLELTADALRDLGYEPAAYDSAPAALKSFSMSPGSFAALVTDLQMPGMSGGELVQKVRAVRPLLPVILISGYAGDNTRSAFDSFGWADDVLTKPLRLDALATSLARLLDVR</sequence>
<dbReference type="InterPro" id="IPR001610">
    <property type="entry name" value="PAC"/>
</dbReference>
<dbReference type="SUPFAM" id="SSF52172">
    <property type="entry name" value="CheY-like"/>
    <property type="match status" value="1"/>
</dbReference>